<keyword evidence="4 7" id="KW-0472">Membrane</keyword>
<reference evidence="9 10" key="1">
    <citation type="submission" date="2018-05" db="EMBL/GenBank/DDBJ databases">
        <title>Whole genome sequencing for identification of molecular markers to develop diagnostic detection tools for the regulated plant pathogen Lachnellula willkommii.</title>
        <authorList>
            <person name="Giroux E."/>
            <person name="Bilodeau G."/>
        </authorList>
    </citation>
    <scope>NUCLEOTIDE SEQUENCE [LARGE SCALE GENOMIC DNA]</scope>
    <source>
        <strain evidence="9 10">CBS 203.66</strain>
    </source>
</reference>
<feature type="transmembrane region" description="Helical" evidence="7">
    <location>
        <begin position="6"/>
        <end position="32"/>
    </location>
</feature>
<gene>
    <name evidence="9" type="ORF">LARI1_G008772</name>
</gene>
<evidence type="ECO:0000259" key="8">
    <source>
        <dbReference type="Pfam" id="PF20684"/>
    </source>
</evidence>
<proteinExistence type="inferred from homology"/>
<dbReference type="AlphaFoldDB" id="A0A8T9B1V7"/>
<feature type="transmembrane region" description="Helical" evidence="7">
    <location>
        <begin position="123"/>
        <end position="143"/>
    </location>
</feature>
<dbReference type="InterPro" id="IPR052337">
    <property type="entry name" value="SAT4-like"/>
</dbReference>
<dbReference type="Pfam" id="PF20684">
    <property type="entry name" value="Fung_rhodopsin"/>
    <property type="match status" value="1"/>
</dbReference>
<feature type="region of interest" description="Disordered" evidence="6">
    <location>
        <begin position="357"/>
        <end position="376"/>
    </location>
</feature>
<dbReference type="EMBL" id="QGMF01001023">
    <property type="protein sequence ID" value="TVY13291.1"/>
    <property type="molecule type" value="Genomic_DNA"/>
</dbReference>
<evidence type="ECO:0000256" key="4">
    <source>
        <dbReference type="ARBA" id="ARBA00023136"/>
    </source>
</evidence>
<evidence type="ECO:0000256" key="6">
    <source>
        <dbReference type="SAM" id="MobiDB-lite"/>
    </source>
</evidence>
<feature type="compositionally biased region" description="Basic and acidic residues" evidence="6">
    <location>
        <begin position="298"/>
        <end position="320"/>
    </location>
</feature>
<keyword evidence="10" id="KW-1185">Reference proteome</keyword>
<accession>A0A8T9B1V7</accession>
<comment type="subcellular location">
    <subcellularLocation>
        <location evidence="1">Membrane</location>
        <topology evidence="1">Multi-pass membrane protein</topology>
    </subcellularLocation>
</comment>
<evidence type="ECO:0000313" key="9">
    <source>
        <dbReference type="EMBL" id="TVY13291.1"/>
    </source>
</evidence>
<evidence type="ECO:0000256" key="2">
    <source>
        <dbReference type="ARBA" id="ARBA00022692"/>
    </source>
</evidence>
<evidence type="ECO:0000256" key="1">
    <source>
        <dbReference type="ARBA" id="ARBA00004141"/>
    </source>
</evidence>
<feature type="transmembrane region" description="Helical" evidence="7">
    <location>
        <begin position="44"/>
        <end position="69"/>
    </location>
</feature>
<evidence type="ECO:0000256" key="5">
    <source>
        <dbReference type="ARBA" id="ARBA00038359"/>
    </source>
</evidence>
<keyword evidence="3 7" id="KW-1133">Transmembrane helix</keyword>
<dbReference type="GO" id="GO:0016020">
    <property type="term" value="C:membrane"/>
    <property type="evidence" value="ECO:0007669"/>
    <property type="project" value="UniProtKB-SubCell"/>
</dbReference>
<feature type="transmembrane region" description="Helical" evidence="7">
    <location>
        <begin position="205"/>
        <end position="225"/>
    </location>
</feature>
<keyword evidence="2 7" id="KW-0812">Transmembrane</keyword>
<dbReference type="InterPro" id="IPR049326">
    <property type="entry name" value="Rhodopsin_dom_fungi"/>
</dbReference>
<sequence length="376" mass="41878">MPDIGGYGHTIITVMWLETAIALFFVLLRLWTRVRITRTAGWDDYLIVLSWLMLMPYTLGCTVAATKGFGRHSAELTPTAAISATKSEIIGQTFCIIGIATSKASAAIFLLRITIVLWHKLVLYFLMFAVTVVCVLDALFDFIRCDPIAHIWNPTIDAKCWVSTEGFASLSIAAGCASAIADFVLAVLPWFILWGLQMKRKEKNLIAASMSLGFLAMVCGIIRAIALKSLNSRSDYSYDTVGLILWSSTELMVTILTATIPTLRPLYNDIRGRSTRSYGDEDPNRMRTRSYHLNNIGVDRKTDKETDSNRKLALEPHNDYSKTMVSGGRPDDGSDKSILAQGENSIIRTNVVRIDYDDQESQWGSKKDWSGADRAH</sequence>
<dbReference type="PANTHER" id="PTHR33048">
    <property type="entry name" value="PTH11-LIKE INTEGRAL MEMBRANE PROTEIN (AFU_ORTHOLOGUE AFUA_5G11245)"/>
    <property type="match status" value="1"/>
</dbReference>
<feature type="compositionally biased region" description="Basic and acidic residues" evidence="6">
    <location>
        <begin position="365"/>
        <end position="376"/>
    </location>
</feature>
<evidence type="ECO:0000256" key="3">
    <source>
        <dbReference type="ARBA" id="ARBA00022989"/>
    </source>
</evidence>
<dbReference type="OrthoDB" id="5417887at2759"/>
<feature type="transmembrane region" description="Helical" evidence="7">
    <location>
        <begin position="89"/>
        <end position="111"/>
    </location>
</feature>
<organism evidence="9 10">
    <name type="scientific">Lachnellula arida</name>
    <dbReference type="NCBI Taxonomy" id="1316785"/>
    <lineage>
        <taxon>Eukaryota</taxon>
        <taxon>Fungi</taxon>
        <taxon>Dikarya</taxon>
        <taxon>Ascomycota</taxon>
        <taxon>Pezizomycotina</taxon>
        <taxon>Leotiomycetes</taxon>
        <taxon>Helotiales</taxon>
        <taxon>Lachnaceae</taxon>
        <taxon>Lachnellula</taxon>
    </lineage>
</organism>
<feature type="transmembrane region" description="Helical" evidence="7">
    <location>
        <begin position="245"/>
        <end position="267"/>
    </location>
</feature>
<comment type="similarity">
    <text evidence="5">Belongs to the SAT4 family.</text>
</comment>
<evidence type="ECO:0000313" key="10">
    <source>
        <dbReference type="Proteomes" id="UP000469559"/>
    </source>
</evidence>
<protein>
    <recommendedName>
        <fullName evidence="8">Rhodopsin domain-containing protein</fullName>
    </recommendedName>
</protein>
<comment type="caution">
    <text evidence="9">The sequence shown here is derived from an EMBL/GenBank/DDBJ whole genome shotgun (WGS) entry which is preliminary data.</text>
</comment>
<feature type="transmembrane region" description="Helical" evidence="7">
    <location>
        <begin position="172"/>
        <end position="193"/>
    </location>
</feature>
<evidence type="ECO:0000256" key="7">
    <source>
        <dbReference type="SAM" id="Phobius"/>
    </source>
</evidence>
<dbReference type="Proteomes" id="UP000469559">
    <property type="component" value="Unassembled WGS sequence"/>
</dbReference>
<name>A0A8T9B1V7_9HELO</name>
<feature type="domain" description="Rhodopsin" evidence="8">
    <location>
        <begin position="28"/>
        <end position="267"/>
    </location>
</feature>
<feature type="region of interest" description="Disordered" evidence="6">
    <location>
        <begin position="298"/>
        <end position="337"/>
    </location>
</feature>
<dbReference type="PANTHER" id="PTHR33048:SF93">
    <property type="entry name" value="INTEGRAL MEMBRANE PROTEIN"/>
    <property type="match status" value="1"/>
</dbReference>